<evidence type="ECO:0000256" key="7">
    <source>
        <dbReference type="ARBA" id="ARBA00023136"/>
    </source>
</evidence>
<organism evidence="11 12">
    <name type="scientific">Thermus aquaticus (strain ATCC BAA-2747 / Y51MC23)</name>
    <dbReference type="NCBI Taxonomy" id="498848"/>
    <lineage>
        <taxon>Bacteria</taxon>
        <taxon>Thermotogati</taxon>
        <taxon>Deinococcota</taxon>
        <taxon>Deinococci</taxon>
        <taxon>Thermales</taxon>
        <taxon>Thermaceae</taxon>
        <taxon>Thermus</taxon>
    </lineage>
</organism>
<evidence type="ECO:0000256" key="8">
    <source>
        <dbReference type="ARBA" id="ARBA00023209"/>
    </source>
</evidence>
<gene>
    <name evidence="10" type="primary">plsY</name>
    <name evidence="11" type="ORF">TO73_1329</name>
</gene>
<evidence type="ECO:0000256" key="2">
    <source>
        <dbReference type="ARBA" id="ARBA00022516"/>
    </source>
</evidence>
<protein>
    <recommendedName>
        <fullName evidence="10">Glycerol-3-phosphate acyltransferase</fullName>
    </recommendedName>
    <alternativeName>
        <fullName evidence="10">Acyl-PO4 G3P acyltransferase</fullName>
    </alternativeName>
    <alternativeName>
        <fullName evidence="10">Acyl-phosphate--glycerol-3-phosphate acyltransferase</fullName>
    </alternativeName>
    <alternativeName>
        <fullName evidence="10">G3P acyltransferase</fullName>
        <shortName evidence="10">GPAT</shortName>
        <ecNumber evidence="10">2.3.1.275</ecNumber>
    </alternativeName>
    <alternativeName>
        <fullName evidence="10">Lysophosphatidic acid synthase</fullName>
        <shortName evidence="10">LPA synthase</shortName>
    </alternativeName>
</protein>
<keyword evidence="5 10" id="KW-1133">Transmembrane helix</keyword>
<feature type="transmembrane region" description="Helical" evidence="10">
    <location>
        <begin position="141"/>
        <end position="160"/>
    </location>
</feature>
<evidence type="ECO:0000256" key="10">
    <source>
        <dbReference type="HAMAP-Rule" id="MF_01043"/>
    </source>
</evidence>
<feature type="transmembrane region" description="Helical" evidence="10">
    <location>
        <begin position="114"/>
        <end position="135"/>
    </location>
</feature>
<keyword evidence="6 10" id="KW-0443">Lipid metabolism</keyword>
<keyword evidence="7 10" id="KW-0472">Membrane</keyword>
<keyword evidence="1 10" id="KW-1003">Cell membrane</keyword>
<keyword evidence="3 10" id="KW-0808">Transferase</keyword>
<evidence type="ECO:0000256" key="3">
    <source>
        <dbReference type="ARBA" id="ARBA00022679"/>
    </source>
</evidence>
<feature type="transmembrane region" description="Helical" evidence="10">
    <location>
        <begin position="36"/>
        <end position="59"/>
    </location>
</feature>
<reference evidence="12" key="1">
    <citation type="journal article" date="2015" name="PLoS ONE">
        <title>Complete Genome Sequence of Thermus aquaticus Y51MC23.</title>
        <authorList>
            <person name="Brumm P.J."/>
            <person name="Monsma S."/>
            <person name="Keough B."/>
            <person name="Jasinovica S."/>
            <person name="Ferguson E."/>
            <person name="Schoenfeld T."/>
            <person name="Lodes M."/>
            <person name="Mead D.A."/>
        </authorList>
    </citation>
    <scope>NUCLEOTIDE SEQUENCE [LARGE SCALE GENOMIC DNA]</scope>
    <source>
        <strain evidence="12">BAA-2747 / Y51MC23</strain>
    </source>
</reference>
<keyword evidence="8 10" id="KW-0594">Phospholipid biosynthesis</keyword>
<evidence type="ECO:0000256" key="5">
    <source>
        <dbReference type="ARBA" id="ARBA00022989"/>
    </source>
</evidence>
<evidence type="ECO:0000313" key="12">
    <source>
        <dbReference type="Proteomes" id="UP000058660"/>
    </source>
</evidence>
<proteinExistence type="inferred from homology"/>
<dbReference type="NCBIfam" id="TIGR00023">
    <property type="entry name" value="glycerol-3-phosphate 1-O-acyltransferase PlsY"/>
    <property type="match status" value="1"/>
</dbReference>
<evidence type="ECO:0000313" key="11">
    <source>
        <dbReference type="EMBL" id="ALJ91172.1"/>
    </source>
</evidence>
<name>A0ABN4IIN8_THEA5</name>
<dbReference type="EC" id="2.3.1.275" evidence="10"/>
<evidence type="ECO:0000256" key="9">
    <source>
        <dbReference type="ARBA" id="ARBA00023264"/>
    </source>
</evidence>
<keyword evidence="2 10" id="KW-0444">Lipid biosynthesis</keyword>
<keyword evidence="4 10" id="KW-0812">Transmembrane</keyword>
<evidence type="ECO:0000256" key="6">
    <source>
        <dbReference type="ARBA" id="ARBA00023098"/>
    </source>
</evidence>
<comment type="catalytic activity">
    <reaction evidence="10">
        <text>an acyl phosphate + sn-glycerol 3-phosphate = a 1-acyl-sn-glycero-3-phosphate + phosphate</text>
        <dbReference type="Rhea" id="RHEA:34075"/>
        <dbReference type="ChEBI" id="CHEBI:43474"/>
        <dbReference type="ChEBI" id="CHEBI:57597"/>
        <dbReference type="ChEBI" id="CHEBI:57970"/>
        <dbReference type="ChEBI" id="CHEBI:59918"/>
        <dbReference type="EC" id="2.3.1.275"/>
    </reaction>
</comment>
<dbReference type="InterPro" id="IPR003811">
    <property type="entry name" value="G3P_acylTferase_PlsY"/>
</dbReference>
<comment type="pathway">
    <text evidence="10">Lipid metabolism; phospholipid metabolism.</text>
</comment>
<dbReference type="Proteomes" id="UP000058660">
    <property type="component" value="Chromosome"/>
</dbReference>
<accession>A0ABN4IIN8</accession>
<dbReference type="HAMAP" id="MF_01043">
    <property type="entry name" value="PlsY"/>
    <property type="match status" value="1"/>
</dbReference>
<feature type="transmembrane region" description="Helical" evidence="10">
    <location>
        <begin position="196"/>
        <end position="212"/>
    </location>
</feature>
<evidence type="ECO:0000256" key="4">
    <source>
        <dbReference type="ARBA" id="ARBA00022692"/>
    </source>
</evidence>
<sequence>MTVSPLFLNAYTPLSEDNPGLPPRHPPNGGVEWPDVMGALLVLLLAYLFGSIPAGVLVARTYGVDIRKVGSGNIGATNVLRALGPGPALVVAFFDVFKGGIAVLIARASGLEDWLLGGVALAAILGHNYSLFLGFKGGKGVATSFGTLLFLDPVLALWTFPIGVSVMLITRYVSAGSLAGGVAAFVLSLALSRPPWEVATVFLMAALIFWTHRENLKRLQKGTERRLGERVEVRDA</sequence>
<dbReference type="PANTHER" id="PTHR30309:SF0">
    <property type="entry name" value="GLYCEROL-3-PHOSPHATE ACYLTRANSFERASE-RELATED"/>
    <property type="match status" value="1"/>
</dbReference>
<comment type="similarity">
    <text evidence="10">Belongs to the PlsY family.</text>
</comment>
<comment type="subcellular location">
    <subcellularLocation>
        <location evidence="10">Cell membrane</location>
        <topology evidence="10">Multi-pass membrane protein</topology>
    </subcellularLocation>
</comment>
<dbReference type="PANTHER" id="PTHR30309">
    <property type="entry name" value="INNER MEMBRANE PROTEIN YGIH"/>
    <property type="match status" value="1"/>
</dbReference>
<comment type="function">
    <text evidence="10">Catalyzes the transfer of an acyl group from acyl-phosphate (acyl-PO(4)) to glycerol-3-phosphate (G3P) to form lysophosphatidic acid (LPA). This enzyme utilizes acyl-phosphate as fatty acyl donor, but not acyl-CoA or acyl-ACP.</text>
</comment>
<dbReference type="Pfam" id="PF02660">
    <property type="entry name" value="G3P_acyltransf"/>
    <property type="match status" value="1"/>
</dbReference>
<dbReference type="SMART" id="SM01207">
    <property type="entry name" value="G3P_acyltransf"/>
    <property type="match status" value="1"/>
</dbReference>
<dbReference type="EMBL" id="CP010822">
    <property type="protein sequence ID" value="ALJ91172.1"/>
    <property type="molecule type" value="Genomic_DNA"/>
</dbReference>
<evidence type="ECO:0000256" key="1">
    <source>
        <dbReference type="ARBA" id="ARBA00022475"/>
    </source>
</evidence>
<keyword evidence="9 10" id="KW-1208">Phospholipid metabolism</keyword>
<keyword evidence="12" id="KW-1185">Reference proteome</keyword>
<comment type="subunit">
    <text evidence="10">Probably interacts with PlsX.</text>
</comment>